<feature type="domain" description="Cation efflux protein transmembrane" evidence="8">
    <location>
        <begin position="4"/>
        <end position="189"/>
    </location>
</feature>
<evidence type="ECO:0000256" key="1">
    <source>
        <dbReference type="ARBA" id="ARBA00004141"/>
    </source>
</evidence>
<dbReference type="Gene3D" id="1.20.1510.10">
    <property type="entry name" value="Cation efflux protein transmembrane domain"/>
    <property type="match status" value="1"/>
</dbReference>
<dbReference type="InterPro" id="IPR050291">
    <property type="entry name" value="CDF_Transporter"/>
</dbReference>
<keyword evidence="5 7" id="KW-1133">Transmembrane helix</keyword>
<comment type="similarity">
    <text evidence="2">Belongs to the cation diffusion facilitator (CDF) transporter (TC 2.A.4) family.</text>
</comment>
<dbReference type="EMBL" id="VOOR01000031">
    <property type="protein sequence ID" value="TXB62389.1"/>
    <property type="molecule type" value="Genomic_DNA"/>
</dbReference>
<dbReference type="InterPro" id="IPR027470">
    <property type="entry name" value="Cation_efflux_CTD"/>
</dbReference>
<evidence type="ECO:0000313" key="10">
    <source>
        <dbReference type="EMBL" id="TXB62389.1"/>
    </source>
</evidence>
<evidence type="ECO:0000259" key="8">
    <source>
        <dbReference type="Pfam" id="PF01545"/>
    </source>
</evidence>
<dbReference type="PANTHER" id="PTHR43840">
    <property type="entry name" value="MITOCHONDRIAL METAL TRANSPORTER 1-RELATED"/>
    <property type="match status" value="1"/>
</dbReference>
<reference evidence="10 11" key="1">
    <citation type="submission" date="2019-08" db="EMBL/GenBank/DDBJ databases">
        <title>Genome of Phaeodactylibacter luteus.</title>
        <authorList>
            <person name="Bowman J.P."/>
        </authorList>
    </citation>
    <scope>NUCLEOTIDE SEQUENCE [LARGE SCALE GENOMIC DNA]</scope>
    <source>
        <strain evidence="10 11">KCTC 42180</strain>
    </source>
</reference>
<keyword evidence="11" id="KW-1185">Reference proteome</keyword>
<evidence type="ECO:0000256" key="2">
    <source>
        <dbReference type="ARBA" id="ARBA00008114"/>
    </source>
</evidence>
<protein>
    <submittedName>
        <fullName evidence="10">Cation transporter</fullName>
    </submittedName>
</protein>
<dbReference type="Pfam" id="PF01545">
    <property type="entry name" value="Cation_efflux"/>
    <property type="match status" value="1"/>
</dbReference>
<dbReference type="GO" id="GO:0005886">
    <property type="term" value="C:plasma membrane"/>
    <property type="evidence" value="ECO:0007669"/>
    <property type="project" value="TreeGrafter"/>
</dbReference>
<keyword evidence="6 7" id="KW-0472">Membrane</keyword>
<dbReference type="Proteomes" id="UP000321580">
    <property type="component" value="Unassembled WGS sequence"/>
</dbReference>
<feature type="transmembrane region" description="Helical" evidence="7">
    <location>
        <begin position="139"/>
        <end position="159"/>
    </location>
</feature>
<gene>
    <name evidence="10" type="ORF">FRY97_14365</name>
</gene>
<dbReference type="GO" id="GO:0015341">
    <property type="term" value="F:zinc efflux antiporter activity"/>
    <property type="evidence" value="ECO:0007669"/>
    <property type="project" value="TreeGrafter"/>
</dbReference>
<dbReference type="SUPFAM" id="SSF161111">
    <property type="entry name" value="Cation efflux protein transmembrane domain-like"/>
    <property type="match status" value="1"/>
</dbReference>
<dbReference type="SUPFAM" id="SSF160240">
    <property type="entry name" value="Cation efflux protein cytoplasmic domain-like"/>
    <property type="match status" value="1"/>
</dbReference>
<organism evidence="10 11">
    <name type="scientific">Phaeodactylibacter luteus</name>
    <dbReference type="NCBI Taxonomy" id="1564516"/>
    <lineage>
        <taxon>Bacteria</taxon>
        <taxon>Pseudomonadati</taxon>
        <taxon>Bacteroidota</taxon>
        <taxon>Saprospiria</taxon>
        <taxon>Saprospirales</taxon>
        <taxon>Haliscomenobacteraceae</taxon>
        <taxon>Phaeodactylibacter</taxon>
    </lineage>
</organism>
<feature type="transmembrane region" description="Helical" evidence="7">
    <location>
        <begin position="61"/>
        <end position="82"/>
    </location>
</feature>
<evidence type="ECO:0000313" key="11">
    <source>
        <dbReference type="Proteomes" id="UP000321580"/>
    </source>
</evidence>
<evidence type="ECO:0000256" key="5">
    <source>
        <dbReference type="ARBA" id="ARBA00022989"/>
    </source>
</evidence>
<dbReference type="InterPro" id="IPR036837">
    <property type="entry name" value="Cation_efflux_CTD_sf"/>
</dbReference>
<dbReference type="NCBIfam" id="TIGR01297">
    <property type="entry name" value="CDF"/>
    <property type="match status" value="1"/>
</dbReference>
<feature type="transmembrane region" description="Helical" evidence="7">
    <location>
        <begin position="29"/>
        <end position="49"/>
    </location>
</feature>
<comment type="subcellular location">
    <subcellularLocation>
        <location evidence="1">Membrane</location>
        <topology evidence="1">Multi-pass membrane protein</topology>
    </subcellularLocation>
</comment>
<keyword evidence="3" id="KW-0813">Transport</keyword>
<comment type="caution">
    <text evidence="10">The sequence shown here is derived from an EMBL/GenBank/DDBJ whole genome shotgun (WGS) entry which is preliminary data.</text>
</comment>
<evidence type="ECO:0000259" key="9">
    <source>
        <dbReference type="Pfam" id="PF16916"/>
    </source>
</evidence>
<dbReference type="GO" id="GO:0015093">
    <property type="term" value="F:ferrous iron transmembrane transporter activity"/>
    <property type="evidence" value="ECO:0007669"/>
    <property type="project" value="TreeGrafter"/>
</dbReference>
<feature type="transmembrane region" description="Helical" evidence="7">
    <location>
        <begin position="94"/>
        <end position="118"/>
    </location>
</feature>
<dbReference type="PANTHER" id="PTHR43840:SF15">
    <property type="entry name" value="MITOCHONDRIAL METAL TRANSPORTER 1-RELATED"/>
    <property type="match status" value="1"/>
</dbReference>
<evidence type="ECO:0000256" key="3">
    <source>
        <dbReference type="ARBA" id="ARBA00022448"/>
    </source>
</evidence>
<keyword evidence="4 7" id="KW-0812">Transmembrane</keyword>
<proteinExistence type="inferred from homology"/>
<evidence type="ECO:0000256" key="4">
    <source>
        <dbReference type="ARBA" id="ARBA00022692"/>
    </source>
</evidence>
<name>A0A5C6RKG2_9BACT</name>
<dbReference type="Pfam" id="PF16916">
    <property type="entry name" value="ZT_dimer"/>
    <property type="match status" value="1"/>
</dbReference>
<accession>A0A5C6RKG2</accession>
<dbReference type="InterPro" id="IPR002524">
    <property type="entry name" value="Cation_efflux"/>
</dbReference>
<sequence>MMGLLLMGIKFWAWWATNSNAILTDALESIINVVAAAFGLYSIWLAALPRDRNHPYGHGKIEFISAGFEGALIAIAGITIMGKGVYNLFHPQPIQQLTLGLALTAGAGLANYLLGVYLQRAGRENNALILIASGAHLKSDAYSSAGLVAGLGLVMATGIPMLDNLLALGFGAVILITGYRLVRESVAGIMDEADYQLIEKMVQTLREKRHTGWIDIHNFRVIKYGATLHIDCHMTLPWYYDLERGHDEVKAFEEVMKNACSGPVELFVHIDPCEPPANCALCPVQNCMYRQQKQEAEVIWTLDNIMKNQKHQL</sequence>
<dbReference type="InterPro" id="IPR027469">
    <property type="entry name" value="Cation_efflux_TMD_sf"/>
</dbReference>
<evidence type="ECO:0000256" key="7">
    <source>
        <dbReference type="SAM" id="Phobius"/>
    </source>
</evidence>
<dbReference type="GO" id="GO:0015086">
    <property type="term" value="F:cadmium ion transmembrane transporter activity"/>
    <property type="evidence" value="ECO:0007669"/>
    <property type="project" value="TreeGrafter"/>
</dbReference>
<dbReference type="GO" id="GO:0006882">
    <property type="term" value="P:intracellular zinc ion homeostasis"/>
    <property type="evidence" value="ECO:0007669"/>
    <property type="project" value="TreeGrafter"/>
</dbReference>
<dbReference type="Gene3D" id="3.30.70.1350">
    <property type="entry name" value="Cation efflux protein, cytoplasmic domain"/>
    <property type="match status" value="1"/>
</dbReference>
<dbReference type="OrthoDB" id="9806522at2"/>
<dbReference type="InterPro" id="IPR058533">
    <property type="entry name" value="Cation_efflux_TM"/>
</dbReference>
<feature type="transmembrane region" description="Helical" evidence="7">
    <location>
        <begin position="165"/>
        <end position="182"/>
    </location>
</feature>
<feature type="domain" description="Cation efflux protein cytoplasmic" evidence="9">
    <location>
        <begin position="199"/>
        <end position="273"/>
    </location>
</feature>
<evidence type="ECO:0000256" key="6">
    <source>
        <dbReference type="ARBA" id="ARBA00023136"/>
    </source>
</evidence>
<dbReference type="AlphaFoldDB" id="A0A5C6RKG2"/>